<dbReference type="Proteomes" id="UP000029999">
    <property type="component" value="Unassembled WGS sequence"/>
</dbReference>
<gene>
    <name evidence="4" type="ORF">LP43_1274</name>
</gene>
<evidence type="ECO:0000313" key="5">
    <source>
        <dbReference type="Proteomes" id="UP000029999"/>
    </source>
</evidence>
<dbReference type="NCBIfam" id="NF006565">
    <property type="entry name" value="PRK09072.1"/>
    <property type="match status" value="1"/>
</dbReference>
<name>A0A0A0BGK3_9GAMM</name>
<evidence type="ECO:0000313" key="4">
    <source>
        <dbReference type="EMBL" id="KGM06782.1"/>
    </source>
</evidence>
<accession>A0A0A0BGK3</accession>
<comment type="caution">
    <text evidence="4">The sequence shown here is derived from an EMBL/GenBank/DDBJ whole genome shotgun (WGS) entry which is preliminary data.</text>
</comment>
<dbReference type="PANTHER" id="PTHR44196:SF1">
    <property type="entry name" value="DEHYDROGENASE_REDUCTASE SDR FAMILY MEMBER 7B"/>
    <property type="match status" value="1"/>
</dbReference>
<evidence type="ECO:0000256" key="3">
    <source>
        <dbReference type="RuleBase" id="RU000363"/>
    </source>
</evidence>
<dbReference type="AlphaFoldDB" id="A0A0A0BGK3"/>
<evidence type="ECO:0000256" key="2">
    <source>
        <dbReference type="ARBA" id="ARBA00023002"/>
    </source>
</evidence>
<dbReference type="CDD" id="cd05233">
    <property type="entry name" value="SDR_c"/>
    <property type="match status" value="1"/>
</dbReference>
<evidence type="ECO:0000256" key="1">
    <source>
        <dbReference type="ARBA" id="ARBA00006484"/>
    </source>
</evidence>
<dbReference type="STRING" id="392484.LP43_1274"/>
<dbReference type="GO" id="GO:0016491">
    <property type="term" value="F:oxidoreductase activity"/>
    <property type="evidence" value="ECO:0007669"/>
    <property type="project" value="UniProtKB-KW"/>
</dbReference>
<dbReference type="InterPro" id="IPR002347">
    <property type="entry name" value="SDR_fam"/>
</dbReference>
<dbReference type="Pfam" id="PF00106">
    <property type="entry name" value="adh_short"/>
    <property type="match status" value="1"/>
</dbReference>
<proteinExistence type="inferred from homology"/>
<protein>
    <submittedName>
        <fullName evidence="4">Oxidoreductase, short-chain dehydrogenase/reductase family</fullName>
    </submittedName>
</protein>
<organism evidence="4 5">
    <name type="scientific">Methylophaga thiooxydans</name>
    <dbReference type="NCBI Taxonomy" id="392484"/>
    <lineage>
        <taxon>Bacteria</taxon>
        <taxon>Pseudomonadati</taxon>
        <taxon>Pseudomonadota</taxon>
        <taxon>Gammaproteobacteria</taxon>
        <taxon>Thiotrichales</taxon>
        <taxon>Piscirickettsiaceae</taxon>
        <taxon>Methylophaga</taxon>
    </lineage>
</organism>
<dbReference type="RefSeq" id="WP_036313351.1">
    <property type="nucleotide sequence ID" value="NZ_JRQD01000003.1"/>
</dbReference>
<keyword evidence="2" id="KW-0560">Oxidoreductase</keyword>
<reference evidence="4 5" key="1">
    <citation type="submission" date="2014-09" db="EMBL/GenBank/DDBJ databases">
        <authorList>
            <person name="Grob C."/>
            <person name="Taubert M."/>
            <person name="Howat A.M."/>
            <person name="Burns O.J."/>
            <person name="Dixon J.L."/>
            <person name="Chen Y."/>
            <person name="Murrell J.C."/>
        </authorList>
    </citation>
    <scope>NUCLEOTIDE SEQUENCE [LARGE SCALE GENOMIC DNA]</scope>
    <source>
        <strain evidence="4">L4</strain>
    </source>
</reference>
<dbReference type="SUPFAM" id="SSF51735">
    <property type="entry name" value="NAD(P)-binding Rossmann-fold domains"/>
    <property type="match status" value="1"/>
</dbReference>
<dbReference type="InterPro" id="IPR036291">
    <property type="entry name" value="NAD(P)-bd_dom_sf"/>
</dbReference>
<dbReference type="PRINTS" id="PR00081">
    <property type="entry name" value="GDHRDH"/>
</dbReference>
<comment type="similarity">
    <text evidence="1 3">Belongs to the short-chain dehydrogenases/reductases (SDR) family.</text>
</comment>
<dbReference type="PANTHER" id="PTHR44196">
    <property type="entry name" value="DEHYDROGENASE/REDUCTASE SDR FAMILY MEMBER 7B"/>
    <property type="match status" value="1"/>
</dbReference>
<dbReference type="PRINTS" id="PR00080">
    <property type="entry name" value="SDRFAMILY"/>
</dbReference>
<dbReference type="EMBL" id="JRQD01000003">
    <property type="protein sequence ID" value="KGM06782.1"/>
    <property type="molecule type" value="Genomic_DNA"/>
</dbReference>
<dbReference type="Gene3D" id="3.40.50.720">
    <property type="entry name" value="NAD(P)-binding Rossmann-like Domain"/>
    <property type="match status" value="1"/>
</dbReference>
<sequence>MHSLKDTTIVVTGAAGGIGHAIVRRLTEQGARLVLTDKDAVRLSALNASLGNKHYQFAADISSCNGRVSLLSYCSGLMHPPQMLINVAGINQFAKIADYSDDDIMRMVTINLTSQIALCRDFISLLNTQPSAVIINVGSILGSIGMPGYSVYCASKFGLRGFSEALNRELMDSRTRVRYFAPRATQTALNNVRVNQMNKALGNAMDSPEKVADALIAFIKKDIVSTYLGWPEKLFVRINSLLPALVDKSFRKQLPIIKRYL</sequence>
<dbReference type="GO" id="GO:0016020">
    <property type="term" value="C:membrane"/>
    <property type="evidence" value="ECO:0007669"/>
    <property type="project" value="TreeGrafter"/>
</dbReference>